<reference evidence="5 6" key="1">
    <citation type="submission" date="2010-11" db="EMBL/GenBank/DDBJ databases">
        <title>Complete sequence of Halanaerobium sp. sapolanicus.</title>
        <authorList>
            <consortium name="US DOE Joint Genome Institute"/>
            <person name="Lucas S."/>
            <person name="Copeland A."/>
            <person name="Lapidus A."/>
            <person name="Cheng J.-F."/>
            <person name="Bruce D."/>
            <person name="Goodwin L."/>
            <person name="Pitluck S."/>
            <person name="Davenport K."/>
            <person name="Detter J.C."/>
            <person name="Han C."/>
            <person name="Tapia R."/>
            <person name="Land M."/>
            <person name="Hauser L."/>
            <person name="Jeffries C."/>
            <person name="Kyrpides N."/>
            <person name="Ivanova N."/>
            <person name="Mikhailova N."/>
            <person name="Begemann M.B."/>
            <person name="Mormile M.R."/>
            <person name="Wall J.D."/>
            <person name="Elias D.A."/>
            <person name="Woyke T."/>
        </authorList>
    </citation>
    <scope>NUCLEOTIDE SEQUENCE [LARGE SCALE GENOMIC DNA]</scope>
    <source>
        <strain evidence="6">sapolanicus</strain>
    </source>
</reference>
<dbReference type="HOGENOM" id="CLU_036487_1_0_9"/>
<proteinExistence type="predicted"/>
<dbReference type="Pfam" id="PF00488">
    <property type="entry name" value="MutS_V"/>
    <property type="match status" value="1"/>
</dbReference>
<dbReference type="Proteomes" id="UP000007434">
    <property type="component" value="Chromosome"/>
</dbReference>
<dbReference type="eggNOG" id="COG0249">
    <property type="taxonomic scope" value="Bacteria"/>
</dbReference>
<dbReference type="GO" id="GO:0140664">
    <property type="term" value="F:ATP-dependent DNA damage sensor activity"/>
    <property type="evidence" value="ECO:0007669"/>
    <property type="project" value="InterPro"/>
</dbReference>
<evidence type="ECO:0000256" key="1">
    <source>
        <dbReference type="ARBA" id="ARBA00022741"/>
    </source>
</evidence>
<keyword evidence="6" id="KW-1185">Reference proteome</keyword>
<dbReference type="STRING" id="656519.Halsa_1284"/>
<evidence type="ECO:0000313" key="5">
    <source>
        <dbReference type="EMBL" id="ADQ14712.1"/>
    </source>
</evidence>
<sequence>MKVFLMYPEKDFDQEMKLPENSKALIKDLELNTLLKAMANEDDLIKDVVKKTILNSLTDISNIIYRQDILKDCLKNTKVVKDLYKLVIEAIDKKNNHYIGILRKSPTSILSGSVNLLKDFLEMLEKLRMMADNHKEEFDSEGFKQFFEIIQKQLNNQFFAEAEGHLEELKFRQGTFIKAELKEGNKGNNYSLLRNENSNLFEHLWSKISFNSARSYRFSINSRDDAGFRAISEIKDRAVNYTANTVGQASDHILGFFEKLRVELSFYIGCLNLSKKLEKLDEPISFPQPLKVTERKQQITELYDPCLALTMENKVVGNDLKAEKESLYIITGANQGGKSTFLRAIGLAQLMMQAGMFVTAESYTSNLCQDLYTHYKREEDTEMESGKFDEELKRMNKIVDNLEPNAMVLFNESFAATTEKEGSEIARQIVKALIEKKIKILFVTHLYNFASSFYEREDDDVKFLRAERKDDGSRTFKIVEARPLITSYGQDLYHNIFSTAK</sequence>
<dbReference type="PANTHER" id="PTHR11361">
    <property type="entry name" value="DNA MISMATCH REPAIR PROTEIN MUTS FAMILY MEMBER"/>
    <property type="match status" value="1"/>
</dbReference>
<dbReference type="RefSeq" id="WP_013405793.1">
    <property type="nucleotide sequence ID" value="NC_014654.1"/>
</dbReference>
<evidence type="ECO:0000259" key="4">
    <source>
        <dbReference type="SMART" id="SM00534"/>
    </source>
</evidence>
<dbReference type="GO" id="GO:0006298">
    <property type="term" value="P:mismatch repair"/>
    <property type="evidence" value="ECO:0007669"/>
    <property type="project" value="InterPro"/>
</dbReference>
<keyword evidence="3" id="KW-0238">DNA-binding</keyword>
<accession>E4RKK3</accession>
<dbReference type="PANTHER" id="PTHR11361:SF34">
    <property type="entry name" value="DNA MISMATCH REPAIR PROTEIN MSH1, MITOCHONDRIAL"/>
    <property type="match status" value="1"/>
</dbReference>
<dbReference type="InterPro" id="IPR027417">
    <property type="entry name" value="P-loop_NTPase"/>
</dbReference>
<gene>
    <name evidence="5" type="ordered locus">Halsa_1284</name>
</gene>
<keyword evidence="2" id="KW-0067">ATP-binding</keyword>
<dbReference type="InterPro" id="IPR045076">
    <property type="entry name" value="MutS"/>
</dbReference>
<dbReference type="GO" id="GO:0030983">
    <property type="term" value="F:mismatched DNA binding"/>
    <property type="evidence" value="ECO:0007669"/>
    <property type="project" value="InterPro"/>
</dbReference>
<dbReference type="SMART" id="SM00534">
    <property type="entry name" value="MUTSac"/>
    <property type="match status" value="1"/>
</dbReference>
<dbReference type="SUPFAM" id="SSF52540">
    <property type="entry name" value="P-loop containing nucleoside triphosphate hydrolases"/>
    <property type="match status" value="1"/>
</dbReference>
<keyword evidence="1" id="KW-0547">Nucleotide-binding</keyword>
<name>E4RKK3_HALHG</name>
<evidence type="ECO:0000256" key="2">
    <source>
        <dbReference type="ARBA" id="ARBA00022840"/>
    </source>
</evidence>
<dbReference type="KEGG" id="has:Halsa_1284"/>
<dbReference type="OrthoDB" id="9808166at2"/>
<evidence type="ECO:0000256" key="3">
    <source>
        <dbReference type="ARBA" id="ARBA00023125"/>
    </source>
</evidence>
<dbReference type="InterPro" id="IPR000432">
    <property type="entry name" value="DNA_mismatch_repair_MutS_C"/>
</dbReference>
<dbReference type="Gene3D" id="3.40.50.300">
    <property type="entry name" value="P-loop containing nucleotide triphosphate hydrolases"/>
    <property type="match status" value="1"/>
</dbReference>
<protein>
    <submittedName>
        <fullName evidence="5">DNA mismatch repair protein MutS domain protein</fullName>
    </submittedName>
</protein>
<dbReference type="EMBL" id="CP002304">
    <property type="protein sequence ID" value="ADQ14712.1"/>
    <property type="molecule type" value="Genomic_DNA"/>
</dbReference>
<reference evidence="5 6" key="2">
    <citation type="journal article" date="2011" name="J. Bacteriol.">
        <title>Complete Genome Sequence of the Haloalkaliphilic, Hydrogen Producing Halanaerobium hydrogenoformans.</title>
        <authorList>
            <person name="Brown S.D."/>
            <person name="Begemann M.B."/>
            <person name="Mormile M.R."/>
            <person name="Wall J.D."/>
            <person name="Han C.S."/>
            <person name="Goodwin L.A."/>
            <person name="Pitluck S."/>
            <person name="Land M.L."/>
            <person name="Hauser L.J."/>
            <person name="Elias D.A."/>
        </authorList>
    </citation>
    <scope>NUCLEOTIDE SEQUENCE [LARGE SCALE GENOMIC DNA]</scope>
    <source>
        <strain evidence="6">sapolanicus</strain>
    </source>
</reference>
<dbReference type="GO" id="GO:0005524">
    <property type="term" value="F:ATP binding"/>
    <property type="evidence" value="ECO:0007669"/>
    <property type="project" value="UniProtKB-KW"/>
</dbReference>
<organism evidence="5 6">
    <name type="scientific">Halanaerobium hydrogeniformans</name>
    <name type="common">Halanaerobium sp. (strain sapolanicus)</name>
    <dbReference type="NCBI Taxonomy" id="656519"/>
    <lineage>
        <taxon>Bacteria</taxon>
        <taxon>Bacillati</taxon>
        <taxon>Bacillota</taxon>
        <taxon>Clostridia</taxon>
        <taxon>Halanaerobiales</taxon>
        <taxon>Halanaerobiaceae</taxon>
        <taxon>Halanaerobium</taxon>
    </lineage>
</organism>
<evidence type="ECO:0000313" key="6">
    <source>
        <dbReference type="Proteomes" id="UP000007434"/>
    </source>
</evidence>
<dbReference type="GO" id="GO:0005829">
    <property type="term" value="C:cytosol"/>
    <property type="evidence" value="ECO:0007669"/>
    <property type="project" value="TreeGrafter"/>
</dbReference>
<feature type="domain" description="DNA mismatch repair proteins mutS family" evidence="4">
    <location>
        <begin position="325"/>
        <end position="501"/>
    </location>
</feature>
<dbReference type="AlphaFoldDB" id="E4RKK3"/>